<dbReference type="RefSeq" id="WP_301127639.1">
    <property type="nucleotide sequence ID" value="NZ_JAUHPV010000003.1"/>
</dbReference>
<name>A0ABT8G241_9MICO</name>
<comment type="caution">
    <text evidence="1">The sequence shown here is derived from an EMBL/GenBank/DDBJ whole genome shotgun (WGS) entry which is preliminary data.</text>
</comment>
<evidence type="ECO:0000313" key="2">
    <source>
        <dbReference type="Proteomes" id="UP001172738"/>
    </source>
</evidence>
<dbReference type="EMBL" id="JAUHPV010000003">
    <property type="protein sequence ID" value="MDN4472774.1"/>
    <property type="molecule type" value="Genomic_DNA"/>
</dbReference>
<accession>A0ABT8G241</accession>
<sequence length="192" mass="20461">MILVSPDDIGTPGYSRAVREGVLVPLTPVVAAPLDVPATQGLRALALSPLVPQGAVVTGLAGLWLDGLAGYPSTLDVLRRTGTHRAPRRMQVRSRIRIHAGDPGPRPVRDISHVRCAHASRCAVDALRWGPLEKAISAVWTGMRSGAIDPSDVSIALAETPPDRSRRRAQSAWNAIEKCWRAPSAEAVPRAA</sequence>
<dbReference type="Proteomes" id="UP001172738">
    <property type="component" value="Unassembled WGS sequence"/>
</dbReference>
<gene>
    <name evidence="1" type="ORF">QQX04_07190</name>
</gene>
<keyword evidence="2" id="KW-1185">Reference proteome</keyword>
<reference evidence="1" key="1">
    <citation type="submission" date="2023-06" db="EMBL/GenBank/DDBJ databases">
        <title>SYSU T00b26.</title>
        <authorList>
            <person name="Gao L."/>
            <person name="Fang B.-Z."/>
            <person name="Li W.-J."/>
        </authorList>
    </citation>
    <scope>NUCLEOTIDE SEQUENCE</scope>
    <source>
        <strain evidence="1">SYSU T00b26</strain>
    </source>
</reference>
<evidence type="ECO:0008006" key="3">
    <source>
        <dbReference type="Google" id="ProtNLM"/>
    </source>
</evidence>
<evidence type="ECO:0000313" key="1">
    <source>
        <dbReference type="EMBL" id="MDN4472774.1"/>
    </source>
</evidence>
<protein>
    <recommendedName>
        <fullName evidence="3">AbiEi antitoxin C-terminal domain-containing protein</fullName>
    </recommendedName>
</protein>
<proteinExistence type="predicted"/>
<organism evidence="1 2">
    <name type="scientific">Demequina zhanjiangensis</name>
    <dbReference type="NCBI Taxonomy" id="3051659"/>
    <lineage>
        <taxon>Bacteria</taxon>
        <taxon>Bacillati</taxon>
        <taxon>Actinomycetota</taxon>
        <taxon>Actinomycetes</taxon>
        <taxon>Micrococcales</taxon>
        <taxon>Demequinaceae</taxon>
        <taxon>Demequina</taxon>
    </lineage>
</organism>